<dbReference type="EMBL" id="CP063849">
    <property type="protein sequence ID" value="QOY89780.1"/>
    <property type="molecule type" value="Genomic_DNA"/>
</dbReference>
<protein>
    <submittedName>
        <fullName evidence="3">PEP-CTERM sorting domain-containing protein</fullName>
    </submittedName>
</protein>
<reference evidence="3 4" key="1">
    <citation type="submission" date="2020-10" db="EMBL/GenBank/DDBJ databases">
        <title>Complete genome sequence of Paludibaculum fermentans P105T, a facultatively anaerobic acidobacterium capable of dissimilatory Fe(III) reduction.</title>
        <authorList>
            <person name="Dedysh S.N."/>
            <person name="Beletsky A.V."/>
            <person name="Kulichevskaya I.S."/>
            <person name="Mardanov A.V."/>
            <person name="Ravin N.V."/>
        </authorList>
    </citation>
    <scope>NUCLEOTIDE SEQUENCE [LARGE SCALE GENOMIC DNA]</scope>
    <source>
        <strain evidence="3 4">P105</strain>
    </source>
</reference>
<sequence length="237" mass="24467">MRILLATVGTVLLSTASFAAPIFLTDTFSVGSAQAQNGNLGSPITVAASQNNTPIAGYSRTVFVKKLGIPGSDPSNVGGLVNLGVFKVSTDSDVNGISGAYYEPTSAQDLTGAAEAFAIDWVKADLAGGSLTFFVTSSTGGTVTARITDVLNSASTAWYTQPTNVAPTHTYAATLAQILSNQNGFNIGAVTGFGFYHTTALDQDSQYDNFAVSTPEPGTYALMGAGLAALAFLRRRK</sequence>
<dbReference type="Pfam" id="PF07589">
    <property type="entry name" value="PEP-CTERM"/>
    <property type="match status" value="1"/>
</dbReference>
<organism evidence="3 4">
    <name type="scientific">Paludibaculum fermentans</name>
    <dbReference type="NCBI Taxonomy" id="1473598"/>
    <lineage>
        <taxon>Bacteria</taxon>
        <taxon>Pseudomonadati</taxon>
        <taxon>Acidobacteriota</taxon>
        <taxon>Terriglobia</taxon>
        <taxon>Bryobacterales</taxon>
        <taxon>Bryobacteraceae</taxon>
        <taxon>Paludibaculum</taxon>
    </lineage>
</organism>
<evidence type="ECO:0000259" key="2">
    <source>
        <dbReference type="Pfam" id="PF07589"/>
    </source>
</evidence>
<dbReference type="NCBIfam" id="TIGR02595">
    <property type="entry name" value="PEP_CTERM"/>
    <property type="match status" value="1"/>
</dbReference>
<feature type="chain" id="PRO_5032483271" evidence="1">
    <location>
        <begin position="20"/>
        <end position="237"/>
    </location>
</feature>
<dbReference type="InterPro" id="IPR013424">
    <property type="entry name" value="Ice-binding_C"/>
</dbReference>
<name>A0A7S7NTZ1_PALFE</name>
<evidence type="ECO:0000256" key="1">
    <source>
        <dbReference type="SAM" id="SignalP"/>
    </source>
</evidence>
<feature type="signal peptide" evidence="1">
    <location>
        <begin position="1"/>
        <end position="19"/>
    </location>
</feature>
<dbReference type="RefSeq" id="WP_194451442.1">
    <property type="nucleotide sequence ID" value="NZ_CP063849.1"/>
</dbReference>
<accession>A0A7S7NTZ1</accession>
<proteinExistence type="predicted"/>
<evidence type="ECO:0000313" key="4">
    <source>
        <dbReference type="Proteomes" id="UP000593892"/>
    </source>
</evidence>
<dbReference type="AlphaFoldDB" id="A0A7S7NTZ1"/>
<dbReference type="KEGG" id="pfer:IRI77_07460"/>
<evidence type="ECO:0000313" key="3">
    <source>
        <dbReference type="EMBL" id="QOY89780.1"/>
    </source>
</evidence>
<keyword evidence="4" id="KW-1185">Reference proteome</keyword>
<dbReference type="Proteomes" id="UP000593892">
    <property type="component" value="Chromosome"/>
</dbReference>
<keyword evidence="1" id="KW-0732">Signal</keyword>
<feature type="domain" description="Ice-binding protein C-terminal" evidence="2">
    <location>
        <begin position="213"/>
        <end position="236"/>
    </location>
</feature>
<gene>
    <name evidence="3" type="ORF">IRI77_07460</name>
</gene>